<sequence>MTLASPAIAAPARLPDTLVGKLGGELIRHVGSDNAQQIRSWASTILSPAVAANDKADFTTNLVAAARDAGGVELVDARSDPRQPGLLQLAVKGRRGGRMAVWVLAADPAHPGLLAQAAAFPMDDPSLYAAWPKEAVSHPAMKQLVETTLDQLVRTADFSGCVTVVDARETIVDACRGLADRRFGVPIDRQTRFHIASIGKTFTAVAIAQLVEAGKLSWDATLDSLVPEYPDHATAKTITVWQLAHHTAGLGDFMVPEFFAHRETFVDPADYLDLIARQPKVGEPGKDWNYSNAGYVLLGRIIENVSHENYFDYIQRHVFTPAGMTASGFDSPEDVTPKLAVGYFHDGLFSTGWKTDAYKAGFKGSPAGGGYSNNTDLVKFARALRDGTLLQPATLEKMFDDGVPAGPGTYAVGFGDRLSHGRHIRGHAGSIEGTDANLQMVWENGAAVVLTSNEGPSQTWMLAEHIADLLAADGAKP</sequence>
<proteinExistence type="predicted"/>
<comment type="caution">
    <text evidence="4">The sequence shown here is derived from an EMBL/GenBank/DDBJ whole genome shotgun (WGS) entry which is preliminary data.</text>
</comment>
<dbReference type="EMBL" id="JACGXL010000004">
    <property type="protein sequence ID" value="MBA8888681.1"/>
    <property type="molecule type" value="Genomic_DNA"/>
</dbReference>
<reference evidence="4 5" key="1">
    <citation type="submission" date="2020-07" db="EMBL/GenBank/DDBJ databases">
        <title>Genomic Encyclopedia of Type Strains, Phase IV (KMG-V): Genome sequencing to study the core and pangenomes of soil and plant-associated prokaryotes.</title>
        <authorList>
            <person name="Whitman W."/>
        </authorList>
    </citation>
    <scope>NUCLEOTIDE SEQUENCE [LARGE SCALE GENOMIC DNA]</scope>
    <source>
        <strain evidence="4 5">RH2WT43</strain>
    </source>
</reference>
<accession>A0A839F972</accession>
<protein>
    <submittedName>
        <fullName evidence="4">CubicO group peptidase (Beta-lactamase class C family)</fullName>
    </submittedName>
</protein>
<dbReference type="Proteomes" id="UP000550401">
    <property type="component" value="Unassembled WGS sequence"/>
</dbReference>
<comment type="subcellular location">
    <subcellularLocation>
        <location evidence="1">Membrane</location>
    </subcellularLocation>
</comment>
<dbReference type="InterPro" id="IPR012338">
    <property type="entry name" value="Beta-lactam/transpept-like"/>
</dbReference>
<dbReference type="Pfam" id="PF00144">
    <property type="entry name" value="Beta-lactamase"/>
    <property type="match status" value="1"/>
</dbReference>
<dbReference type="PANTHER" id="PTHR46825:SF11">
    <property type="entry name" value="PENICILLIN-BINDING PROTEIN 4"/>
    <property type="match status" value="1"/>
</dbReference>
<evidence type="ECO:0000313" key="4">
    <source>
        <dbReference type="EMBL" id="MBA8888681.1"/>
    </source>
</evidence>
<name>A0A839F972_9GAMM</name>
<dbReference type="PANTHER" id="PTHR46825">
    <property type="entry name" value="D-ALANYL-D-ALANINE-CARBOXYPEPTIDASE/ENDOPEPTIDASE AMPH"/>
    <property type="match status" value="1"/>
</dbReference>
<dbReference type="AlphaFoldDB" id="A0A839F972"/>
<dbReference type="SUPFAM" id="SSF56601">
    <property type="entry name" value="beta-lactamase/transpeptidase-like"/>
    <property type="match status" value="1"/>
</dbReference>
<dbReference type="GO" id="GO:0016020">
    <property type="term" value="C:membrane"/>
    <property type="evidence" value="ECO:0007669"/>
    <property type="project" value="UniProtKB-SubCell"/>
</dbReference>
<keyword evidence="2" id="KW-0472">Membrane</keyword>
<evidence type="ECO:0000256" key="2">
    <source>
        <dbReference type="ARBA" id="ARBA00023136"/>
    </source>
</evidence>
<dbReference type="RefSeq" id="WP_182531714.1">
    <property type="nucleotide sequence ID" value="NZ_JACGXL010000004.1"/>
</dbReference>
<dbReference type="InterPro" id="IPR050491">
    <property type="entry name" value="AmpC-like"/>
</dbReference>
<evidence type="ECO:0000313" key="5">
    <source>
        <dbReference type="Proteomes" id="UP000550401"/>
    </source>
</evidence>
<feature type="domain" description="Beta-lactamase-related" evidence="3">
    <location>
        <begin position="150"/>
        <end position="457"/>
    </location>
</feature>
<keyword evidence="5" id="KW-1185">Reference proteome</keyword>
<gene>
    <name evidence="4" type="ORF">FHW12_002914</name>
</gene>
<organism evidence="4 5">
    <name type="scientific">Dokdonella fugitiva</name>
    <dbReference type="NCBI Taxonomy" id="328517"/>
    <lineage>
        <taxon>Bacteria</taxon>
        <taxon>Pseudomonadati</taxon>
        <taxon>Pseudomonadota</taxon>
        <taxon>Gammaproteobacteria</taxon>
        <taxon>Lysobacterales</taxon>
        <taxon>Rhodanobacteraceae</taxon>
        <taxon>Dokdonella</taxon>
    </lineage>
</organism>
<dbReference type="InterPro" id="IPR001466">
    <property type="entry name" value="Beta-lactam-related"/>
</dbReference>
<dbReference type="Gene3D" id="3.40.710.10">
    <property type="entry name" value="DD-peptidase/beta-lactamase superfamily"/>
    <property type="match status" value="1"/>
</dbReference>
<evidence type="ECO:0000256" key="1">
    <source>
        <dbReference type="ARBA" id="ARBA00004370"/>
    </source>
</evidence>
<evidence type="ECO:0000259" key="3">
    <source>
        <dbReference type="Pfam" id="PF00144"/>
    </source>
</evidence>